<protein>
    <submittedName>
        <fullName evidence="4">CsbD family protein</fullName>
    </submittedName>
</protein>
<comment type="similarity">
    <text evidence="1">Belongs to the UPF0337 (CsbD) family.</text>
</comment>
<reference evidence="4 5" key="1">
    <citation type="journal article" date="2014" name="Int. J. Syst. Evol. Microbiol.">
        <title>Fulvimonas yonginensis sp. nov., isolated from greenhouse soil, and emended description of the genus Fulvimonas.</title>
        <authorList>
            <person name="Ahn J.H."/>
            <person name="Kim S.J."/>
            <person name="Weon H.Y."/>
            <person name="Hong S.B."/>
            <person name="Seok S.J."/>
            <person name="Kwon S.W."/>
        </authorList>
    </citation>
    <scope>NUCLEOTIDE SEQUENCE [LARGE SCALE GENOMIC DNA]</scope>
    <source>
        <strain evidence="4 5">KACC 16952</strain>
    </source>
</reference>
<name>A0ABU8J7I1_9GAMM</name>
<sequence>MNDDRIEGTKHEIKGGLKEVAGKVTGDTSTEVSGNLEKNAGKVQRNVGEVEDELDDDLEE</sequence>
<dbReference type="Proteomes" id="UP001381174">
    <property type="component" value="Unassembled WGS sequence"/>
</dbReference>
<evidence type="ECO:0000313" key="5">
    <source>
        <dbReference type="Proteomes" id="UP001381174"/>
    </source>
</evidence>
<dbReference type="SUPFAM" id="SSF69047">
    <property type="entry name" value="Hypothetical protein YjbJ"/>
    <property type="match status" value="1"/>
</dbReference>
<dbReference type="InterPro" id="IPR008462">
    <property type="entry name" value="CsbD"/>
</dbReference>
<feature type="domain" description="CsbD-like" evidence="3">
    <location>
        <begin position="4"/>
        <end position="55"/>
    </location>
</feature>
<dbReference type="Gene3D" id="1.10.1470.10">
    <property type="entry name" value="YjbJ"/>
    <property type="match status" value="1"/>
</dbReference>
<gene>
    <name evidence="4" type="ORF">WAT24_00170</name>
</gene>
<comment type="caution">
    <text evidence="4">The sequence shown here is derived from an EMBL/GenBank/DDBJ whole genome shotgun (WGS) entry which is preliminary data.</text>
</comment>
<accession>A0ABU8J7I1</accession>
<dbReference type="RefSeq" id="WP_336805788.1">
    <property type="nucleotide sequence ID" value="NZ_JBBBNY010000001.1"/>
</dbReference>
<keyword evidence="5" id="KW-1185">Reference proteome</keyword>
<proteinExistence type="inferred from homology"/>
<dbReference type="EMBL" id="JBBBNY010000001">
    <property type="protein sequence ID" value="MEI7035164.1"/>
    <property type="molecule type" value="Genomic_DNA"/>
</dbReference>
<feature type="region of interest" description="Disordered" evidence="2">
    <location>
        <begin position="25"/>
        <end position="60"/>
    </location>
</feature>
<organism evidence="4 5">
    <name type="scientific">Fulvimonas yonginensis</name>
    <dbReference type="NCBI Taxonomy" id="1495200"/>
    <lineage>
        <taxon>Bacteria</taxon>
        <taxon>Pseudomonadati</taxon>
        <taxon>Pseudomonadota</taxon>
        <taxon>Gammaproteobacteria</taxon>
        <taxon>Lysobacterales</taxon>
        <taxon>Rhodanobacteraceae</taxon>
        <taxon>Fulvimonas</taxon>
    </lineage>
</organism>
<evidence type="ECO:0000313" key="4">
    <source>
        <dbReference type="EMBL" id="MEI7035164.1"/>
    </source>
</evidence>
<evidence type="ECO:0000259" key="3">
    <source>
        <dbReference type="Pfam" id="PF05532"/>
    </source>
</evidence>
<evidence type="ECO:0000256" key="1">
    <source>
        <dbReference type="ARBA" id="ARBA00009129"/>
    </source>
</evidence>
<feature type="compositionally biased region" description="Acidic residues" evidence="2">
    <location>
        <begin position="49"/>
        <end position="60"/>
    </location>
</feature>
<dbReference type="InterPro" id="IPR036629">
    <property type="entry name" value="YjbJ_sf"/>
</dbReference>
<dbReference type="Pfam" id="PF05532">
    <property type="entry name" value="CsbD"/>
    <property type="match status" value="1"/>
</dbReference>
<evidence type="ECO:0000256" key="2">
    <source>
        <dbReference type="SAM" id="MobiDB-lite"/>
    </source>
</evidence>